<evidence type="ECO:0000259" key="4">
    <source>
        <dbReference type="Pfam" id="PF00501"/>
    </source>
</evidence>
<dbReference type="CDD" id="cd04433">
    <property type="entry name" value="AFD_class_I"/>
    <property type="match status" value="1"/>
</dbReference>
<keyword evidence="7" id="KW-1185">Reference proteome</keyword>
<name>A0ABX1XA08_9BACL</name>
<feature type="domain" description="AMP-binding enzyme C-terminal" evidence="5">
    <location>
        <begin position="490"/>
        <end position="565"/>
    </location>
</feature>
<dbReference type="Proteomes" id="UP000653578">
    <property type="component" value="Unassembled WGS sequence"/>
</dbReference>
<evidence type="ECO:0000313" key="6">
    <source>
        <dbReference type="EMBL" id="NOU65184.1"/>
    </source>
</evidence>
<feature type="transmembrane region" description="Helical" evidence="3">
    <location>
        <begin position="75"/>
        <end position="95"/>
    </location>
</feature>
<proteinExistence type="inferred from homology"/>
<comment type="similarity">
    <text evidence="1">Belongs to the ATP-dependent AMP-binding enzyme family.</text>
</comment>
<gene>
    <name evidence="6" type="ORF">GC096_14185</name>
</gene>
<evidence type="ECO:0000256" key="1">
    <source>
        <dbReference type="ARBA" id="ARBA00006432"/>
    </source>
</evidence>
<keyword evidence="2" id="KW-0436">Ligase</keyword>
<evidence type="ECO:0000259" key="5">
    <source>
        <dbReference type="Pfam" id="PF13193"/>
    </source>
</evidence>
<dbReference type="EMBL" id="WHNY01000041">
    <property type="protein sequence ID" value="NOU65184.1"/>
    <property type="molecule type" value="Genomic_DNA"/>
</dbReference>
<dbReference type="PROSITE" id="PS00455">
    <property type="entry name" value="AMP_BINDING"/>
    <property type="match status" value="1"/>
</dbReference>
<dbReference type="PANTHER" id="PTHR43201:SF5">
    <property type="entry name" value="MEDIUM-CHAIN ACYL-COA LIGASE ACSF2, MITOCHONDRIAL"/>
    <property type="match status" value="1"/>
</dbReference>
<dbReference type="InterPro" id="IPR042099">
    <property type="entry name" value="ANL_N_sf"/>
</dbReference>
<dbReference type="Gene3D" id="3.30.300.30">
    <property type="match status" value="1"/>
</dbReference>
<dbReference type="InterPro" id="IPR045851">
    <property type="entry name" value="AMP-bd_C_sf"/>
</dbReference>
<sequence length="586" mass="64816">MMDMIPCNPETIAFLLQKRARTCAKDVAYSFPEIEQHYTWGKLWNEVQLIAKGYLELGIQKGDSIAFLMTGRMELIISMFAAACIGAVSVPLNTYSKKAEIREFLKGASPKAMIIGKEGHQQQYPSMLIDIFRDYEYSDSRPAWLPAHIFIVEGDDLEVQSPMRPYSDLYTIGAQSNDDALLRACLLTSINDPLILLYTSGTTGSPKGVVRSTASFLATAPKYTSKKEANPILQKMTDVIARRFSVISLLPLYHLGGFGVIFTNLRVCNVRMVLLSHYHPLTAIAVVKKESCRVLIGTPYMVQRMMSVSQGNYAALSSLIGISFTSAAVSSSLLHRVKSELKLLFFMVTYGSTEAGSIANGTCFTGGERNLILSILFRLMRRANLLSGAVEYKHFEQNSYSLAGKVDRGVEIRIRDVVTGNDQSVLEQGEIVVRSHRVMSMLNNQSTYLEEDGWFRTGDLGFIDSHHNLTISGRVHRLISRGGEKISPLEIEGVLLMNEDIEDAFVLGVPDALYGEKLCACVVARKGSNLSAEVLISSLANQISAFKVPEHIVFLPELPLSPTGKISVVEIRAIVMNGLSREIRYA</sequence>
<comment type="caution">
    <text evidence="6">The sequence shown here is derived from an EMBL/GenBank/DDBJ whole genome shotgun (WGS) entry which is preliminary data.</text>
</comment>
<feature type="domain" description="AMP-dependent synthetase/ligase" evidence="4">
    <location>
        <begin position="17"/>
        <end position="440"/>
    </location>
</feature>
<dbReference type="InterPro" id="IPR025110">
    <property type="entry name" value="AMP-bd_C"/>
</dbReference>
<dbReference type="SUPFAM" id="SSF56801">
    <property type="entry name" value="Acetyl-CoA synthetase-like"/>
    <property type="match status" value="1"/>
</dbReference>
<reference evidence="6 7" key="1">
    <citation type="submission" date="2019-10" db="EMBL/GenBank/DDBJ databases">
        <title>Description of Paenibacillus humi sp. nov.</title>
        <authorList>
            <person name="Carlier A."/>
            <person name="Qi S."/>
        </authorList>
    </citation>
    <scope>NUCLEOTIDE SEQUENCE [LARGE SCALE GENOMIC DNA]</scope>
    <source>
        <strain evidence="6 7">LMG 31461</strain>
    </source>
</reference>
<dbReference type="Gene3D" id="3.40.50.12780">
    <property type="entry name" value="N-terminal domain of ligase-like"/>
    <property type="match status" value="1"/>
</dbReference>
<dbReference type="InterPro" id="IPR020845">
    <property type="entry name" value="AMP-binding_CS"/>
</dbReference>
<protein>
    <submittedName>
        <fullName evidence="6">AMP-binding protein</fullName>
    </submittedName>
</protein>
<feature type="transmembrane region" description="Helical" evidence="3">
    <location>
        <begin position="244"/>
        <end position="265"/>
    </location>
</feature>
<dbReference type="InterPro" id="IPR000873">
    <property type="entry name" value="AMP-dep_synth/lig_dom"/>
</dbReference>
<keyword evidence="3" id="KW-1133">Transmembrane helix</keyword>
<dbReference type="Pfam" id="PF13193">
    <property type="entry name" value="AMP-binding_C"/>
    <property type="match status" value="1"/>
</dbReference>
<evidence type="ECO:0000256" key="3">
    <source>
        <dbReference type="SAM" id="Phobius"/>
    </source>
</evidence>
<evidence type="ECO:0000256" key="2">
    <source>
        <dbReference type="ARBA" id="ARBA00022598"/>
    </source>
</evidence>
<keyword evidence="3" id="KW-0472">Membrane</keyword>
<keyword evidence="3" id="KW-0812">Transmembrane</keyword>
<dbReference type="PANTHER" id="PTHR43201">
    <property type="entry name" value="ACYL-COA SYNTHETASE"/>
    <property type="match status" value="1"/>
</dbReference>
<organism evidence="6 7">
    <name type="scientific">Paenibacillus plantarum</name>
    <dbReference type="NCBI Taxonomy" id="2654975"/>
    <lineage>
        <taxon>Bacteria</taxon>
        <taxon>Bacillati</taxon>
        <taxon>Bacillota</taxon>
        <taxon>Bacilli</taxon>
        <taxon>Bacillales</taxon>
        <taxon>Paenibacillaceae</taxon>
        <taxon>Paenibacillus</taxon>
    </lineage>
</organism>
<dbReference type="Pfam" id="PF00501">
    <property type="entry name" value="AMP-binding"/>
    <property type="match status" value="1"/>
</dbReference>
<evidence type="ECO:0000313" key="7">
    <source>
        <dbReference type="Proteomes" id="UP000653578"/>
    </source>
</evidence>
<accession>A0ABX1XA08</accession>